<dbReference type="Proteomes" id="UP001165060">
    <property type="component" value="Unassembled WGS sequence"/>
</dbReference>
<name>A0ABQ6MJR2_9STRA</name>
<keyword evidence="1" id="KW-0812">Transmembrane</keyword>
<evidence type="ECO:0000256" key="1">
    <source>
        <dbReference type="SAM" id="Phobius"/>
    </source>
</evidence>
<dbReference type="EMBL" id="BRYB01001531">
    <property type="protein sequence ID" value="GMI27841.1"/>
    <property type="molecule type" value="Genomic_DNA"/>
</dbReference>
<evidence type="ECO:0000313" key="3">
    <source>
        <dbReference type="Proteomes" id="UP001165060"/>
    </source>
</evidence>
<proteinExistence type="predicted"/>
<evidence type="ECO:0000313" key="2">
    <source>
        <dbReference type="EMBL" id="GMI27841.1"/>
    </source>
</evidence>
<comment type="caution">
    <text evidence="2">The sequence shown here is derived from an EMBL/GenBank/DDBJ whole genome shotgun (WGS) entry which is preliminary data.</text>
</comment>
<organism evidence="2 3">
    <name type="scientific">Tetraparma gracilis</name>
    <dbReference type="NCBI Taxonomy" id="2962635"/>
    <lineage>
        <taxon>Eukaryota</taxon>
        <taxon>Sar</taxon>
        <taxon>Stramenopiles</taxon>
        <taxon>Ochrophyta</taxon>
        <taxon>Bolidophyceae</taxon>
        <taxon>Parmales</taxon>
        <taxon>Triparmaceae</taxon>
        <taxon>Tetraparma</taxon>
    </lineage>
</organism>
<accession>A0ABQ6MJR2</accession>
<feature type="transmembrane region" description="Helical" evidence="1">
    <location>
        <begin position="49"/>
        <end position="70"/>
    </location>
</feature>
<keyword evidence="1" id="KW-1133">Transmembrane helix</keyword>
<protein>
    <submittedName>
        <fullName evidence="2">Uncharacterized protein</fullName>
    </submittedName>
</protein>
<keyword evidence="3" id="KW-1185">Reference proteome</keyword>
<gene>
    <name evidence="2" type="ORF">TeGR_g12506</name>
</gene>
<sequence>MANFEERKDHTALEIDTGAVEMDISEEEEPPLSLTQCIANIKSKSAASWGWSAARTCGLIFFLYFFLFFLDLMGGSFKVLGGCTAGAMFEGLR</sequence>
<keyword evidence="1" id="KW-0472">Membrane</keyword>
<reference evidence="2 3" key="1">
    <citation type="journal article" date="2023" name="Commun. Biol.">
        <title>Genome analysis of Parmales, the sister group of diatoms, reveals the evolutionary specialization of diatoms from phago-mixotrophs to photoautotrophs.</title>
        <authorList>
            <person name="Ban H."/>
            <person name="Sato S."/>
            <person name="Yoshikawa S."/>
            <person name="Yamada K."/>
            <person name="Nakamura Y."/>
            <person name="Ichinomiya M."/>
            <person name="Sato N."/>
            <person name="Blanc-Mathieu R."/>
            <person name="Endo H."/>
            <person name="Kuwata A."/>
            <person name="Ogata H."/>
        </authorList>
    </citation>
    <scope>NUCLEOTIDE SEQUENCE [LARGE SCALE GENOMIC DNA]</scope>
</reference>